<dbReference type="GO" id="GO:0007165">
    <property type="term" value="P:signal transduction"/>
    <property type="evidence" value="ECO:0007669"/>
    <property type="project" value="InterPro"/>
</dbReference>
<dbReference type="PROSITE" id="PS50020">
    <property type="entry name" value="WW_DOMAIN_2"/>
    <property type="match status" value="1"/>
</dbReference>
<dbReference type="Pfam" id="PF00620">
    <property type="entry name" value="RhoGAP"/>
    <property type="match status" value="1"/>
</dbReference>
<feature type="domain" description="MyTH4" evidence="4">
    <location>
        <begin position="332"/>
        <end position="485"/>
    </location>
</feature>
<dbReference type="GO" id="GO:0005737">
    <property type="term" value="C:cytoplasm"/>
    <property type="evidence" value="ECO:0007669"/>
    <property type="project" value="TreeGrafter"/>
</dbReference>
<dbReference type="Gene3D" id="1.25.40.530">
    <property type="entry name" value="MyTH4 domain"/>
    <property type="match status" value="1"/>
</dbReference>
<dbReference type="SMART" id="SM00456">
    <property type="entry name" value="WW"/>
    <property type="match status" value="1"/>
</dbReference>
<keyword evidence="6" id="KW-1185">Reference proteome</keyword>
<sequence>MSTTIYYDWVQVVDPISHRTFFANPTTGEWLTDKPDCGTIKPVDPEGGWWELWDDIKKMPYYYHTTTNQTRWIHPPAPVISLVKIQQESNIQLHVARPADESCSLLDDTIPKRNSRSLDLTPMRTTVVPPTSKHQRSPSDGTGSIRHAPSTNNNTTTTAMCQRQDSQNSLSDVLPGSSSSGLFGFRWARKQSVCSEEIAGPMRRLSTFSALKHTTPWKNLVTRSVAVSSPVNNPDAAEVMRPGVSCSSTDSCIVHGGCLLDQATINDHHTTTTTTTTMMMGGETRKKPALPTNLQQEITQFAIDGFAKKYFATHKRGLIFRRQVPMNEMLQWTRDGIKQPLMMLNRDLHKDALKCFKTIQTIMGDRPRHRQSSEIDEYQYILSCGISKGQMRDEIYVQLCKQLHKNPTIKSIQKGWEILCVVSMTFPPSKNLESYLNNFVDQHKKMTCANKVDIMSEHVSRKLERICARGAKGKVLTAAEIDRAKEAPFKPSVFGESLDLIMSLPIHCDNGLKLPKIVPFLADAVLQLNGKHSEGIFRVPGDAEEVTDLRIRIENGNYDACGITDPNVPASLLKYWLRDLEKPLITAEYYDKCIQCAENPEEAIAIVNALPEVNRRIVMYMIAFVQDFNQEDVTQHTRMNVHNLAMVYAPNFLRCPSDSLTTVFENSKYEQAFVRTLITNLETDKHACAYADICPTGIIMKKQH</sequence>
<organism evidence="5 6">
    <name type="scientific">Lichtheimia ornata</name>
    <dbReference type="NCBI Taxonomy" id="688661"/>
    <lineage>
        <taxon>Eukaryota</taxon>
        <taxon>Fungi</taxon>
        <taxon>Fungi incertae sedis</taxon>
        <taxon>Mucoromycota</taxon>
        <taxon>Mucoromycotina</taxon>
        <taxon>Mucoromycetes</taxon>
        <taxon>Mucorales</taxon>
        <taxon>Lichtheimiaceae</taxon>
        <taxon>Lichtheimia</taxon>
    </lineage>
</organism>
<dbReference type="SMART" id="SM00139">
    <property type="entry name" value="MyTH4"/>
    <property type="match status" value="1"/>
</dbReference>
<accession>A0AAD7UYN8</accession>
<dbReference type="Pfam" id="PF00784">
    <property type="entry name" value="MyTH4"/>
    <property type="match status" value="1"/>
</dbReference>
<comment type="caution">
    <text evidence="5">The sequence shown here is derived from an EMBL/GenBank/DDBJ whole genome shotgun (WGS) entry which is preliminary data.</text>
</comment>
<dbReference type="InterPro" id="IPR001202">
    <property type="entry name" value="WW_dom"/>
</dbReference>
<dbReference type="RefSeq" id="XP_058340947.1">
    <property type="nucleotide sequence ID" value="XM_058488262.1"/>
</dbReference>
<dbReference type="EMBL" id="JARTCD010000043">
    <property type="protein sequence ID" value="KAJ8656034.1"/>
    <property type="molecule type" value="Genomic_DNA"/>
</dbReference>
<protein>
    <submittedName>
        <fullName evidence="5">Uncharacterized protein</fullName>
    </submittedName>
</protein>
<dbReference type="FunFam" id="1.10.555.10:FF:000045">
    <property type="entry name" value="RhoGAP domain containing protein"/>
    <property type="match status" value="1"/>
</dbReference>
<dbReference type="PROSITE" id="PS50238">
    <property type="entry name" value="RHOGAP"/>
    <property type="match status" value="1"/>
</dbReference>
<dbReference type="PANTHER" id="PTHR45876:SF8">
    <property type="entry name" value="FI04035P"/>
    <property type="match status" value="1"/>
</dbReference>
<dbReference type="InterPro" id="IPR008936">
    <property type="entry name" value="Rho_GTPase_activation_prot"/>
</dbReference>
<dbReference type="SUPFAM" id="SSF48350">
    <property type="entry name" value="GTPase activation domain, GAP"/>
    <property type="match status" value="1"/>
</dbReference>
<dbReference type="InterPro" id="IPR036020">
    <property type="entry name" value="WW_dom_sf"/>
</dbReference>
<dbReference type="GO" id="GO:0005856">
    <property type="term" value="C:cytoskeleton"/>
    <property type="evidence" value="ECO:0007669"/>
    <property type="project" value="InterPro"/>
</dbReference>
<dbReference type="PANTHER" id="PTHR45876">
    <property type="entry name" value="FI04035P"/>
    <property type="match status" value="1"/>
</dbReference>
<dbReference type="SUPFAM" id="SSF51045">
    <property type="entry name" value="WW domain"/>
    <property type="match status" value="1"/>
</dbReference>
<evidence type="ECO:0000259" key="2">
    <source>
        <dbReference type="PROSITE" id="PS50020"/>
    </source>
</evidence>
<gene>
    <name evidence="5" type="ORF">O0I10_008256</name>
</gene>
<feature type="domain" description="Rho-GAP" evidence="3">
    <location>
        <begin position="496"/>
        <end position="685"/>
    </location>
</feature>
<proteinExistence type="predicted"/>
<evidence type="ECO:0000256" key="1">
    <source>
        <dbReference type="SAM" id="MobiDB-lite"/>
    </source>
</evidence>
<dbReference type="Gene3D" id="1.10.555.10">
    <property type="entry name" value="Rho GTPase activation protein"/>
    <property type="match status" value="1"/>
</dbReference>
<dbReference type="SMART" id="SM00324">
    <property type="entry name" value="RhoGAP"/>
    <property type="match status" value="1"/>
</dbReference>
<dbReference type="Proteomes" id="UP001234581">
    <property type="component" value="Unassembled WGS sequence"/>
</dbReference>
<evidence type="ECO:0000259" key="4">
    <source>
        <dbReference type="PROSITE" id="PS51016"/>
    </source>
</evidence>
<dbReference type="Gene3D" id="2.20.70.10">
    <property type="match status" value="1"/>
</dbReference>
<name>A0AAD7UYN8_9FUNG</name>
<feature type="region of interest" description="Disordered" evidence="1">
    <location>
        <begin position="123"/>
        <end position="157"/>
    </location>
</feature>
<evidence type="ECO:0000259" key="3">
    <source>
        <dbReference type="PROSITE" id="PS50238"/>
    </source>
</evidence>
<feature type="domain" description="WW" evidence="2">
    <location>
        <begin position="43"/>
        <end position="77"/>
    </location>
</feature>
<evidence type="ECO:0000313" key="6">
    <source>
        <dbReference type="Proteomes" id="UP001234581"/>
    </source>
</evidence>
<reference evidence="5 6" key="1">
    <citation type="submission" date="2023-03" db="EMBL/GenBank/DDBJ databases">
        <title>Genome sequence of Lichtheimia ornata CBS 291.66.</title>
        <authorList>
            <person name="Mohabir J.T."/>
            <person name="Shea T.P."/>
            <person name="Kurbessoian T."/>
            <person name="Berby B."/>
            <person name="Fontaine J."/>
            <person name="Livny J."/>
            <person name="Gnirke A."/>
            <person name="Stajich J.E."/>
            <person name="Cuomo C.A."/>
        </authorList>
    </citation>
    <scope>NUCLEOTIDE SEQUENCE [LARGE SCALE GENOMIC DNA]</scope>
    <source>
        <strain evidence="5">CBS 291.66</strain>
    </source>
</reference>
<dbReference type="PROSITE" id="PS01159">
    <property type="entry name" value="WW_DOMAIN_1"/>
    <property type="match status" value="1"/>
</dbReference>
<dbReference type="InterPro" id="IPR000198">
    <property type="entry name" value="RhoGAP_dom"/>
</dbReference>
<dbReference type="CDD" id="cd00201">
    <property type="entry name" value="WW"/>
    <property type="match status" value="1"/>
</dbReference>
<dbReference type="GO" id="GO:0005096">
    <property type="term" value="F:GTPase activator activity"/>
    <property type="evidence" value="ECO:0007669"/>
    <property type="project" value="TreeGrafter"/>
</dbReference>
<dbReference type="GeneID" id="83215663"/>
<dbReference type="InterPro" id="IPR038185">
    <property type="entry name" value="MyTH4_dom_sf"/>
</dbReference>
<evidence type="ECO:0000313" key="5">
    <source>
        <dbReference type="EMBL" id="KAJ8656034.1"/>
    </source>
</evidence>
<dbReference type="PROSITE" id="PS51016">
    <property type="entry name" value="MYTH4"/>
    <property type="match status" value="1"/>
</dbReference>
<dbReference type="InterPro" id="IPR000857">
    <property type="entry name" value="MyTH4_dom"/>
</dbReference>
<dbReference type="AlphaFoldDB" id="A0AAD7UYN8"/>